<sequence>MTIRKPNLKERSYGSSVSCAPNNFINAANEDLWMPAHQCFGAPLTYLHPNAWERNVYGVHIRCAQAEQLQAASMLAPY</sequence>
<evidence type="ECO:0000313" key="1">
    <source>
        <dbReference type="EMBL" id="RCN46847.1"/>
    </source>
</evidence>
<protein>
    <submittedName>
        <fullName evidence="1">Uncharacterized protein</fullName>
    </submittedName>
</protein>
<organism evidence="1 2">
    <name type="scientific">Ancylostoma caninum</name>
    <name type="common">Dog hookworm</name>
    <dbReference type="NCBI Taxonomy" id="29170"/>
    <lineage>
        <taxon>Eukaryota</taxon>
        <taxon>Metazoa</taxon>
        <taxon>Ecdysozoa</taxon>
        <taxon>Nematoda</taxon>
        <taxon>Chromadorea</taxon>
        <taxon>Rhabditida</taxon>
        <taxon>Rhabditina</taxon>
        <taxon>Rhabditomorpha</taxon>
        <taxon>Strongyloidea</taxon>
        <taxon>Ancylostomatidae</taxon>
        <taxon>Ancylostomatinae</taxon>
        <taxon>Ancylostoma</taxon>
    </lineage>
</organism>
<evidence type="ECO:0000313" key="2">
    <source>
        <dbReference type="Proteomes" id="UP000252519"/>
    </source>
</evidence>
<accession>A0A368GV53</accession>
<dbReference type="Proteomes" id="UP000252519">
    <property type="component" value="Unassembled WGS sequence"/>
</dbReference>
<proteinExistence type="predicted"/>
<comment type="caution">
    <text evidence="1">The sequence shown here is derived from an EMBL/GenBank/DDBJ whole genome shotgun (WGS) entry which is preliminary data.</text>
</comment>
<dbReference type="EMBL" id="JOJR01000072">
    <property type="protein sequence ID" value="RCN46847.1"/>
    <property type="molecule type" value="Genomic_DNA"/>
</dbReference>
<keyword evidence="2" id="KW-1185">Reference proteome</keyword>
<gene>
    <name evidence="1" type="ORF">ANCCAN_07166</name>
</gene>
<reference evidence="1 2" key="1">
    <citation type="submission" date="2014-10" db="EMBL/GenBank/DDBJ databases">
        <title>Draft genome of the hookworm Ancylostoma caninum.</title>
        <authorList>
            <person name="Mitreva M."/>
        </authorList>
    </citation>
    <scope>NUCLEOTIDE SEQUENCE [LARGE SCALE GENOMIC DNA]</scope>
    <source>
        <strain evidence="1 2">Baltimore</strain>
    </source>
</reference>
<dbReference type="AlphaFoldDB" id="A0A368GV53"/>
<name>A0A368GV53_ANCCA</name>